<evidence type="ECO:0000313" key="4">
    <source>
        <dbReference type="EMBL" id="MBA2894048.1"/>
    </source>
</evidence>
<dbReference type="EC" id="2.1.1.104" evidence="4"/>
<keyword evidence="2 4" id="KW-0808">Transferase</keyword>
<dbReference type="PANTHER" id="PTHR10509:SF14">
    <property type="entry name" value="CAFFEOYL-COA O-METHYLTRANSFERASE 3-RELATED"/>
    <property type="match status" value="1"/>
</dbReference>
<dbReference type="Gene3D" id="3.40.50.150">
    <property type="entry name" value="Vaccinia Virus protein VP39"/>
    <property type="match status" value="1"/>
</dbReference>
<keyword evidence="1 4" id="KW-0489">Methyltransferase</keyword>
<dbReference type="Pfam" id="PF01596">
    <property type="entry name" value="Methyltransf_3"/>
    <property type="match status" value="1"/>
</dbReference>
<reference evidence="4 5" key="1">
    <citation type="submission" date="2020-07" db="EMBL/GenBank/DDBJ databases">
        <title>Genomic Encyclopedia of Type Strains, Phase IV (KMG-IV): sequencing the most valuable type-strain genomes for metagenomic binning, comparative biology and taxonomic classification.</title>
        <authorList>
            <person name="Goeker M."/>
        </authorList>
    </citation>
    <scope>NUCLEOTIDE SEQUENCE [LARGE SCALE GENOMIC DNA]</scope>
    <source>
        <strain evidence="4 5">DSM 45533</strain>
    </source>
</reference>
<dbReference type="EMBL" id="JACDUR010000005">
    <property type="protein sequence ID" value="MBA2894048.1"/>
    <property type="molecule type" value="Genomic_DNA"/>
</dbReference>
<name>A0A7W0CMW5_9ACTN</name>
<gene>
    <name evidence="4" type="ORF">HNR30_005409</name>
</gene>
<evidence type="ECO:0000256" key="1">
    <source>
        <dbReference type="ARBA" id="ARBA00022603"/>
    </source>
</evidence>
<dbReference type="InterPro" id="IPR002935">
    <property type="entry name" value="SAM_O-MeTrfase"/>
</dbReference>
<sequence length="173" mass="19399">MQISADQGRFLTMLTQLVDPTLAVEVGTFTGYSSLCIARGLTHGRLHCFDVSDEWTSVARRYWEKAGLAEKITLTLGPATETLREVEGPIQLAFIDADKTNYPAYYELVMERMEPGGLILADNTLRGGTVADPARTERYVQEMREFNELVINDPRVTTTIMPIRDGVTLIRKN</sequence>
<dbReference type="PROSITE" id="PS51682">
    <property type="entry name" value="SAM_OMT_I"/>
    <property type="match status" value="1"/>
</dbReference>
<dbReference type="InterPro" id="IPR050362">
    <property type="entry name" value="Cation-dep_OMT"/>
</dbReference>
<evidence type="ECO:0000256" key="3">
    <source>
        <dbReference type="ARBA" id="ARBA00022691"/>
    </source>
</evidence>
<keyword evidence="5" id="KW-1185">Reference proteome</keyword>
<dbReference type="PANTHER" id="PTHR10509">
    <property type="entry name" value="O-METHYLTRANSFERASE-RELATED"/>
    <property type="match status" value="1"/>
</dbReference>
<dbReference type="AlphaFoldDB" id="A0A7W0CMW5"/>
<protein>
    <submittedName>
        <fullName evidence="4">Caffeoyl-CoA O-methyltransferase</fullName>
        <ecNumber evidence="4">2.1.1.104</ecNumber>
    </submittedName>
</protein>
<proteinExistence type="predicted"/>
<comment type="caution">
    <text evidence="4">The sequence shown here is derived from an EMBL/GenBank/DDBJ whole genome shotgun (WGS) entry which is preliminary data.</text>
</comment>
<evidence type="ECO:0000256" key="2">
    <source>
        <dbReference type="ARBA" id="ARBA00022679"/>
    </source>
</evidence>
<dbReference type="GO" id="GO:0042409">
    <property type="term" value="F:caffeoyl-CoA O-methyltransferase activity"/>
    <property type="evidence" value="ECO:0007669"/>
    <property type="project" value="UniProtKB-EC"/>
</dbReference>
<dbReference type="Proteomes" id="UP000530928">
    <property type="component" value="Unassembled WGS sequence"/>
</dbReference>
<organism evidence="4 5">
    <name type="scientific">Nonomuraea soli</name>
    <dbReference type="NCBI Taxonomy" id="1032476"/>
    <lineage>
        <taxon>Bacteria</taxon>
        <taxon>Bacillati</taxon>
        <taxon>Actinomycetota</taxon>
        <taxon>Actinomycetes</taxon>
        <taxon>Streptosporangiales</taxon>
        <taxon>Streptosporangiaceae</taxon>
        <taxon>Nonomuraea</taxon>
    </lineage>
</organism>
<accession>A0A7W0CMW5</accession>
<dbReference type="SUPFAM" id="SSF53335">
    <property type="entry name" value="S-adenosyl-L-methionine-dependent methyltransferases"/>
    <property type="match status" value="1"/>
</dbReference>
<evidence type="ECO:0000313" key="5">
    <source>
        <dbReference type="Proteomes" id="UP000530928"/>
    </source>
</evidence>
<dbReference type="InterPro" id="IPR029063">
    <property type="entry name" value="SAM-dependent_MTases_sf"/>
</dbReference>
<keyword evidence="3" id="KW-0949">S-adenosyl-L-methionine</keyword>
<dbReference type="GO" id="GO:0032259">
    <property type="term" value="P:methylation"/>
    <property type="evidence" value="ECO:0007669"/>
    <property type="project" value="UniProtKB-KW"/>
</dbReference>